<evidence type="ECO:0000313" key="3">
    <source>
        <dbReference type="Proteomes" id="UP000632222"/>
    </source>
</evidence>
<dbReference type="EMBL" id="BMOD01000014">
    <property type="protein sequence ID" value="GGJ44023.1"/>
    <property type="molecule type" value="Genomic_DNA"/>
</dbReference>
<dbReference type="Proteomes" id="UP000632222">
    <property type="component" value="Unassembled WGS sequence"/>
</dbReference>
<organism evidence="2 3">
    <name type="scientific">Deinococcus roseus</name>
    <dbReference type="NCBI Taxonomy" id="392414"/>
    <lineage>
        <taxon>Bacteria</taxon>
        <taxon>Thermotogati</taxon>
        <taxon>Deinococcota</taxon>
        <taxon>Deinococci</taxon>
        <taxon>Deinococcales</taxon>
        <taxon>Deinococcaceae</taxon>
        <taxon>Deinococcus</taxon>
    </lineage>
</organism>
<protein>
    <submittedName>
        <fullName evidence="2">Uncharacterized protein</fullName>
    </submittedName>
</protein>
<feature type="region of interest" description="Disordered" evidence="1">
    <location>
        <begin position="19"/>
        <end position="46"/>
    </location>
</feature>
<evidence type="ECO:0000256" key="1">
    <source>
        <dbReference type="SAM" id="MobiDB-lite"/>
    </source>
</evidence>
<gene>
    <name evidence="2" type="ORF">GCM10008938_32870</name>
</gene>
<sequence>MLFSFYNPAGILFETKCMGNETARERRTTESPKTVNTPQAKEEPLPSFVDQQNCLDFDLQL</sequence>
<accession>A0ABQ2D4I7</accession>
<reference evidence="3" key="1">
    <citation type="journal article" date="2019" name="Int. J. Syst. Evol. Microbiol.">
        <title>The Global Catalogue of Microorganisms (GCM) 10K type strain sequencing project: providing services to taxonomists for standard genome sequencing and annotation.</title>
        <authorList>
            <consortium name="The Broad Institute Genomics Platform"/>
            <consortium name="The Broad Institute Genome Sequencing Center for Infectious Disease"/>
            <person name="Wu L."/>
            <person name="Ma J."/>
        </authorList>
    </citation>
    <scope>NUCLEOTIDE SEQUENCE [LARGE SCALE GENOMIC DNA]</scope>
    <source>
        <strain evidence="3">JCM 14370</strain>
    </source>
</reference>
<proteinExistence type="predicted"/>
<keyword evidence="3" id="KW-1185">Reference proteome</keyword>
<comment type="caution">
    <text evidence="2">The sequence shown here is derived from an EMBL/GenBank/DDBJ whole genome shotgun (WGS) entry which is preliminary data.</text>
</comment>
<evidence type="ECO:0000313" key="2">
    <source>
        <dbReference type="EMBL" id="GGJ44023.1"/>
    </source>
</evidence>
<name>A0ABQ2D4I7_9DEIO</name>